<keyword evidence="3" id="KW-1185">Reference proteome</keyword>
<reference evidence="2 3" key="1">
    <citation type="journal article" date="2024" name="G3 (Bethesda)">
        <title>Genome assembly of Hibiscus sabdariffa L. provides insights into metabolisms of medicinal natural products.</title>
        <authorList>
            <person name="Kim T."/>
        </authorList>
    </citation>
    <scope>NUCLEOTIDE SEQUENCE [LARGE SCALE GENOMIC DNA]</scope>
    <source>
        <strain evidence="2">TK-2024</strain>
        <tissue evidence="2">Old leaves</tissue>
    </source>
</reference>
<feature type="compositionally biased region" description="Polar residues" evidence="1">
    <location>
        <begin position="29"/>
        <end position="41"/>
    </location>
</feature>
<protein>
    <submittedName>
        <fullName evidence="2">Uncharacterized protein</fullName>
    </submittedName>
</protein>
<feature type="region of interest" description="Disordered" evidence="1">
    <location>
        <begin position="29"/>
        <end position="86"/>
    </location>
</feature>
<gene>
    <name evidence="2" type="ORF">V6N12_004360</name>
</gene>
<evidence type="ECO:0000313" key="2">
    <source>
        <dbReference type="EMBL" id="KAK8520422.1"/>
    </source>
</evidence>
<feature type="compositionally biased region" description="Basic and acidic residues" evidence="1">
    <location>
        <begin position="49"/>
        <end position="61"/>
    </location>
</feature>
<comment type="caution">
    <text evidence="2">The sequence shown here is derived from an EMBL/GenBank/DDBJ whole genome shotgun (WGS) entry which is preliminary data.</text>
</comment>
<proteinExistence type="predicted"/>
<feature type="compositionally biased region" description="Polar residues" evidence="1">
    <location>
        <begin position="62"/>
        <end position="76"/>
    </location>
</feature>
<accession>A0ABR2CL98</accession>
<organism evidence="2 3">
    <name type="scientific">Hibiscus sabdariffa</name>
    <name type="common">roselle</name>
    <dbReference type="NCBI Taxonomy" id="183260"/>
    <lineage>
        <taxon>Eukaryota</taxon>
        <taxon>Viridiplantae</taxon>
        <taxon>Streptophyta</taxon>
        <taxon>Embryophyta</taxon>
        <taxon>Tracheophyta</taxon>
        <taxon>Spermatophyta</taxon>
        <taxon>Magnoliopsida</taxon>
        <taxon>eudicotyledons</taxon>
        <taxon>Gunneridae</taxon>
        <taxon>Pentapetalae</taxon>
        <taxon>rosids</taxon>
        <taxon>malvids</taxon>
        <taxon>Malvales</taxon>
        <taxon>Malvaceae</taxon>
        <taxon>Malvoideae</taxon>
        <taxon>Hibiscus</taxon>
    </lineage>
</organism>
<sequence length="86" mass="9430">MSTVPYFVSSSKSAGPFYSNGCSQNTRKPSFKSRCSSMAKQQKTRIEKRRGEERIFEKAHETQAQPAAATFSSSPSHGKVIGLGLE</sequence>
<evidence type="ECO:0000256" key="1">
    <source>
        <dbReference type="SAM" id="MobiDB-lite"/>
    </source>
</evidence>
<dbReference type="Proteomes" id="UP001472677">
    <property type="component" value="Unassembled WGS sequence"/>
</dbReference>
<name>A0ABR2CL98_9ROSI</name>
<dbReference type="EMBL" id="JBBPBM010000049">
    <property type="protein sequence ID" value="KAK8520422.1"/>
    <property type="molecule type" value="Genomic_DNA"/>
</dbReference>
<evidence type="ECO:0000313" key="3">
    <source>
        <dbReference type="Proteomes" id="UP001472677"/>
    </source>
</evidence>